<dbReference type="OrthoDB" id="1646085at2"/>
<protein>
    <recommendedName>
        <fullName evidence="3">YlbE-like protein</fullName>
    </recommendedName>
</protein>
<dbReference type="STRING" id="1441095.AM592_04600"/>
<sequence length="79" mass="9888">MRKDVQEYIMSDKERRRFIREQPYWYRYLSRNPGDLPSFQLAMMNYYEKTIPHRVNQFSNGIQMAQMMIQMFHSMRQQD</sequence>
<evidence type="ECO:0000313" key="2">
    <source>
        <dbReference type="Proteomes" id="UP000067625"/>
    </source>
</evidence>
<organism evidence="1 2">
    <name type="scientific">Bacillus gobiensis</name>
    <dbReference type="NCBI Taxonomy" id="1441095"/>
    <lineage>
        <taxon>Bacteria</taxon>
        <taxon>Bacillati</taxon>
        <taxon>Bacillota</taxon>
        <taxon>Bacilli</taxon>
        <taxon>Bacillales</taxon>
        <taxon>Bacillaceae</taxon>
        <taxon>Bacillus</taxon>
    </lineage>
</organism>
<evidence type="ECO:0000313" key="1">
    <source>
        <dbReference type="EMBL" id="ALC80947.1"/>
    </source>
</evidence>
<evidence type="ECO:0008006" key="3">
    <source>
        <dbReference type="Google" id="ProtNLM"/>
    </source>
</evidence>
<name>A0A0M4FPQ2_9BACI</name>
<dbReference type="Pfam" id="PF14003">
    <property type="entry name" value="YlbE"/>
    <property type="match status" value="1"/>
</dbReference>
<dbReference type="Proteomes" id="UP000067625">
    <property type="component" value="Chromosome"/>
</dbReference>
<gene>
    <name evidence="1" type="ORF">AM592_04600</name>
</gene>
<dbReference type="EMBL" id="CP012600">
    <property type="protein sequence ID" value="ALC80947.1"/>
    <property type="molecule type" value="Genomic_DNA"/>
</dbReference>
<accession>A0A0M4FPQ2</accession>
<proteinExistence type="predicted"/>
<reference evidence="2" key="1">
    <citation type="submission" date="2015-08" db="EMBL/GenBank/DDBJ databases">
        <title>Genome sequencing project for genomic taxonomy and phylogenomics of Bacillus-like bacteria.</title>
        <authorList>
            <person name="Liu B."/>
            <person name="Wang J."/>
            <person name="Zhu Y."/>
            <person name="Liu G."/>
            <person name="Chen Q."/>
            <person name="Chen Z."/>
            <person name="Lan J."/>
            <person name="Che J."/>
            <person name="Ge C."/>
            <person name="Shi H."/>
            <person name="Pan Z."/>
            <person name="Liu X."/>
        </authorList>
    </citation>
    <scope>NUCLEOTIDE SEQUENCE [LARGE SCALE GENOMIC DNA]</scope>
    <source>
        <strain evidence="2">FJAT-4402</strain>
    </source>
</reference>
<dbReference type="InterPro" id="IPR025613">
    <property type="entry name" value="YlbE"/>
</dbReference>
<dbReference type="RefSeq" id="WP_053602698.1">
    <property type="nucleotide sequence ID" value="NZ_CP012600.1"/>
</dbReference>
<keyword evidence="2" id="KW-1185">Reference proteome</keyword>
<dbReference type="PATRIC" id="fig|1441095.3.peg.1013"/>
<reference evidence="1 2" key="2">
    <citation type="journal article" date="2016" name="Int. J. Syst. Evol. Microbiol.">
        <title>Bacillus gobiensis sp. nov., isolated from a soil sample.</title>
        <authorList>
            <person name="Liu B."/>
            <person name="Liu G.H."/>
            <person name="Cetin S."/>
            <person name="Schumann P."/>
            <person name="Pan Z.Z."/>
            <person name="Chen Q.Q."/>
        </authorList>
    </citation>
    <scope>NUCLEOTIDE SEQUENCE [LARGE SCALE GENOMIC DNA]</scope>
    <source>
        <strain evidence="1 2">FJAT-4402</strain>
    </source>
</reference>
<dbReference type="AlphaFoldDB" id="A0A0M4FPQ2"/>